<feature type="compositionally biased region" description="Polar residues" evidence="5">
    <location>
        <begin position="1"/>
        <end position="11"/>
    </location>
</feature>
<feature type="transmembrane region" description="Helical" evidence="6">
    <location>
        <begin position="410"/>
        <end position="433"/>
    </location>
</feature>
<dbReference type="InterPro" id="IPR036259">
    <property type="entry name" value="MFS_trans_sf"/>
</dbReference>
<accession>A0A0C9W384</accession>
<proteinExistence type="predicted"/>
<dbReference type="GO" id="GO:0005886">
    <property type="term" value="C:plasma membrane"/>
    <property type="evidence" value="ECO:0007669"/>
    <property type="project" value="TreeGrafter"/>
</dbReference>
<keyword evidence="3 6" id="KW-1133">Transmembrane helix</keyword>
<keyword evidence="9" id="KW-1185">Reference proteome</keyword>
<evidence type="ECO:0000259" key="7">
    <source>
        <dbReference type="PROSITE" id="PS50850"/>
    </source>
</evidence>
<keyword evidence="2 6" id="KW-0812">Transmembrane</keyword>
<evidence type="ECO:0000256" key="6">
    <source>
        <dbReference type="SAM" id="Phobius"/>
    </source>
</evidence>
<feature type="domain" description="Major facilitator superfamily (MFS) profile" evidence="7">
    <location>
        <begin position="48"/>
        <end position="524"/>
    </location>
</feature>
<dbReference type="GO" id="GO:0022857">
    <property type="term" value="F:transmembrane transporter activity"/>
    <property type="evidence" value="ECO:0007669"/>
    <property type="project" value="InterPro"/>
</dbReference>
<evidence type="ECO:0000256" key="2">
    <source>
        <dbReference type="ARBA" id="ARBA00022692"/>
    </source>
</evidence>
<comment type="subcellular location">
    <subcellularLocation>
        <location evidence="1">Membrane</location>
        <topology evidence="1">Multi-pass membrane protein</topology>
    </subcellularLocation>
</comment>
<feature type="transmembrane region" description="Helical" evidence="6">
    <location>
        <begin position="193"/>
        <end position="213"/>
    </location>
</feature>
<evidence type="ECO:0000256" key="4">
    <source>
        <dbReference type="ARBA" id="ARBA00023136"/>
    </source>
</evidence>
<dbReference type="Gene3D" id="1.20.1720.10">
    <property type="entry name" value="Multidrug resistance protein D"/>
    <property type="match status" value="1"/>
</dbReference>
<evidence type="ECO:0000256" key="3">
    <source>
        <dbReference type="ARBA" id="ARBA00022989"/>
    </source>
</evidence>
<dbReference type="InterPro" id="IPR011701">
    <property type="entry name" value="MFS"/>
</dbReference>
<dbReference type="OrthoDB" id="2351791at2759"/>
<name>A0A0C9W384_SPHS4</name>
<dbReference type="PANTHER" id="PTHR23501:SF102">
    <property type="entry name" value="DRUG TRANSPORTER, PUTATIVE (AFU_ORTHOLOGUE AFUA_3G08530)-RELATED"/>
    <property type="match status" value="1"/>
</dbReference>
<dbReference type="AlphaFoldDB" id="A0A0C9W384"/>
<protein>
    <recommendedName>
        <fullName evidence="7">Major facilitator superfamily (MFS) profile domain-containing protein</fullName>
    </recommendedName>
</protein>
<evidence type="ECO:0000313" key="8">
    <source>
        <dbReference type="EMBL" id="KIJ45566.1"/>
    </source>
</evidence>
<feature type="transmembrane region" description="Helical" evidence="6">
    <location>
        <begin position="376"/>
        <end position="398"/>
    </location>
</feature>
<dbReference type="EMBL" id="KN837111">
    <property type="protein sequence ID" value="KIJ45566.1"/>
    <property type="molecule type" value="Genomic_DNA"/>
</dbReference>
<evidence type="ECO:0000313" key="9">
    <source>
        <dbReference type="Proteomes" id="UP000054279"/>
    </source>
</evidence>
<dbReference type="PANTHER" id="PTHR23501">
    <property type="entry name" value="MAJOR FACILITATOR SUPERFAMILY"/>
    <property type="match status" value="1"/>
</dbReference>
<dbReference type="SUPFAM" id="SSF103473">
    <property type="entry name" value="MFS general substrate transporter"/>
    <property type="match status" value="1"/>
</dbReference>
<dbReference type="HOGENOM" id="CLU_000960_22_0_1"/>
<organism evidence="8 9">
    <name type="scientific">Sphaerobolus stellatus (strain SS14)</name>
    <dbReference type="NCBI Taxonomy" id="990650"/>
    <lineage>
        <taxon>Eukaryota</taxon>
        <taxon>Fungi</taxon>
        <taxon>Dikarya</taxon>
        <taxon>Basidiomycota</taxon>
        <taxon>Agaricomycotina</taxon>
        <taxon>Agaricomycetes</taxon>
        <taxon>Phallomycetidae</taxon>
        <taxon>Geastrales</taxon>
        <taxon>Sphaerobolaceae</taxon>
        <taxon>Sphaerobolus</taxon>
    </lineage>
</organism>
<evidence type="ECO:0000256" key="5">
    <source>
        <dbReference type="SAM" id="MobiDB-lite"/>
    </source>
</evidence>
<dbReference type="Proteomes" id="UP000054279">
    <property type="component" value="Unassembled WGS sequence"/>
</dbReference>
<reference evidence="8 9" key="1">
    <citation type="submission" date="2014-06" db="EMBL/GenBank/DDBJ databases">
        <title>Evolutionary Origins and Diversification of the Mycorrhizal Mutualists.</title>
        <authorList>
            <consortium name="DOE Joint Genome Institute"/>
            <consortium name="Mycorrhizal Genomics Consortium"/>
            <person name="Kohler A."/>
            <person name="Kuo A."/>
            <person name="Nagy L.G."/>
            <person name="Floudas D."/>
            <person name="Copeland A."/>
            <person name="Barry K.W."/>
            <person name="Cichocki N."/>
            <person name="Veneault-Fourrey C."/>
            <person name="LaButti K."/>
            <person name="Lindquist E.A."/>
            <person name="Lipzen A."/>
            <person name="Lundell T."/>
            <person name="Morin E."/>
            <person name="Murat C."/>
            <person name="Riley R."/>
            <person name="Ohm R."/>
            <person name="Sun H."/>
            <person name="Tunlid A."/>
            <person name="Henrissat B."/>
            <person name="Grigoriev I.V."/>
            <person name="Hibbett D.S."/>
            <person name="Martin F."/>
        </authorList>
    </citation>
    <scope>NUCLEOTIDE SEQUENCE [LARGE SCALE GENOMIC DNA]</scope>
    <source>
        <strain evidence="8 9">SS14</strain>
    </source>
</reference>
<dbReference type="InterPro" id="IPR020846">
    <property type="entry name" value="MFS_dom"/>
</dbReference>
<feature type="compositionally biased region" description="Polar residues" evidence="5">
    <location>
        <begin position="19"/>
        <end position="29"/>
    </location>
</feature>
<dbReference type="PROSITE" id="PS50850">
    <property type="entry name" value="MFS"/>
    <property type="match status" value="1"/>
</dbReference>
<dbReference type="Gene3D" id="1.20.1250.20">
    <property type="entry name" value="MFS general substrate transporter like domains"/>
    <property type="match status" value="1"/>
</dbReference>
<gene>
    <name evidence="8" type="ORF">M422DRAFT_59756</name>
</gene>
<evidence type="ECO:0000256" key="1">
    <source>
        <dbReference type="ARBA" id="ARBA00004141"/>
    </source>
</evidence>
<feature type="transmembrane region" description="Helical" evidence="6">
    <location>
        <begin position="234"/>
        <end position="259"/>
    </location>
</feature>
<feature type="transmembrane region" description="Helical" evidence="6">
    <location>
        <begin position="344"/>
        <end position="364"/>
    </location>
</feature>
<feature type="transmembrane region" description="Helical" evidence="6">
    <location>
        <begin position="113"/>
        <end position="140"/>
    </location>
</feature>
<feature type="transmembrane region" description="Helical" evidence="6">
    <location>
        <begin position="265"/>
        <end position="287"/>
    </location>
</feature>
<feature type="transmembrane region" description="Helical" evidence="6">
    <location>
        <begin position="308"/>
        <end position="332"/>
    </location>
</feature>
<dbReference type="Pfam" id="PF07690">
    <property type="entry name" value="MFS_1"/>
    <property type="match status" value="2"/>
</dbReference>
<feature type="region of interest" description="Disordered" evidence="5">
    <location>
        <begin position="1"/>
        <end position="39"/>
    </location>
</feature>
<feature type="transmembrane region" description="Helical" evidence="6">
    <location>
        <begin position="445"/>
        <end position="465"/>
    </location>
</feature>
<keyword evidence="4 6" id="KW-0472">Membrane</keyword>
<sequence length="540" mass="57998">MTSPIPSTNTLPLRGLDTSPPSTVTLESTSSHETKLPSSYAEPPGSFEYIVAALALFLATTDATIVSTSLPTIAADLKATANEYSWVGVSYMLTQTACQPLYPPLSRLFGRKAVLFTSIFIFVFASTLCGAAKTATWLIVSRSVQGVGAGGIVNSVWVLTSDIVTVEQKHKWSQALSLTWSASAIGGPILGGLFIYLNIPVGLTALFMLYFSLRHFTLERKLSDFTWAAMRKELVNEFDFIGVILFVTGTVSTVLGFSFASTAGWSSPLVLTLLICGVGLLGAGVAYEMYTSRVAIFPPAMFRSRTEVIILLISFLHNVAFNAGTFYLALYYQAVLGVEPLICGVLMLPYSLGSALASIPVAQYNDYLFKKRNDTFCYKSVIILGLAISTIGFGLFTLLDERSNLATRELFPLIAGIGVGMLFHAPFAALTTGMSAHDRSRSTSAFFLVRFIGATSGLSVAGAVYESGLTRTLPPNAPFSADGASTDLRRLVDIQPESLRLAVLHAVSSSISIAFGIKIVAVEKETVSVPYSEKEKKVEV</sequence>